<proteinExistence type="predicted"/>
<dbReference type="SUPFAM" id="SSF52172">
    <property type="entry name" value="CheY-like"/>
    <property type="match status" value="1"/>
</dbReference>
<dbReference type="RefSeq" id="WP_008276266.1">
    <property type="nucleotide sequence ID" value="NZ_AAXW01000022.1"/>
</dbReference>
<name>A3ISB0_9CHRO</name>
<accession>A3ISB0</accession>
<dbReference type="InterPro" id="IPR039420">
    <property type="entry name" value="WalR-like"/>
</dbReference>
<comment type="caution">
    <text evidence="5">The sequence shown here is derived from an EMBL/GenBank/DDBJ whole genome shotgun (WGS) entry which is preliminary data.</text>
</comment>
<dbReference type="OrthoDB" id="3821207at2"/>
<feature type="domain" description="Response regulatory" evidence="4">
    <location>
        <begin position="4"/>
        <end position="120"/>
    </location>
</feature>
<evidence type="ECO:0000256" key="1">
    <source>
        <dbReference type="ARBA" id="ARBA00023125"/>
    </source>
</evidence>
<dbReference type="PROSITE" id="PS00622">
    <property type="entry name" value="HTH_LUXR_1"/>
    <property type="match status" value="1"/>
</dbReference>
<sequence length="224" mass="25812">MPLLILVADDDLGIRVAVKDYLEMHGYAAITAQNGEDAFSLVQTYRPHLLVSDIKMPYKDGYTLVKELRQLPEFRLLPVVFLTECDTTEERIQGYQVGCDVYLPKPFEMEELKAVIRNLLERSQIIQSEWRFSQEQSQTQKNLQQQQEAAKISIQAEMEFLDLTRRESEVLDLLTTGLSNGEIGQRLHLSPRTIEKYVSSLLRKTDTSNRAELVRFALDHHLVS</sequence>
<evidence type="ECO:0000313" key="5">
    <source>
        <dbReference type="EMBL" id="EAZ90626.1"/>
    </source>
</evidence>
<keyword evidence="1" id="KW-0238">DNA-binding</keyword>
<dbReference type="GO" id="GO:0003677">
    <property type="term" value="F:DNA binding"/>
    <property type="evidence" value="ECO:0007669"/>
    <property type="project" value="UniProtKB-KW"/>
</dbReference>
<protein>
    <submittedName>
        <fullName evidence="5">Two-component response regulator</fullName>
    </submittedName>
</protein>
<dbReference type="PRINTS" id="PR00038">
    <property type="entry name" value="HTHLUXR"/>
</dbReference>
<evidence type="ECO:0000259" key="3">
    <source>
        <dbReference type="PROSITE" id="PS50043"/>
    </source>
</evidence>
<dbReference type="AlphaFoldDB" id="A3ISB0"/>
<keyword evidence="2" id="KW-0597">Phosphoprotein</keyword>
<dbReference type="InterPro" id="IPR001789">
    <property type="entry name" value="Sig_transdc_resp-reg_receiver"/>
</dbReference>
<dbReference type="eggNOG" id="COG2197">
    <property type="taxonomic scope" value="Bacteria"/>
</dbReference>
<dbReference type="InterPro" id="IPR016032">
    <property type="entry name" value="Sig_transdc_resp-reg_C-effctor"/>
</dbReference>
<dbReference type="Proteomes" id="UP000003781">
    <property type="component" value="Unassembled WGS sequence"/>
</dbReference>
<gene>
    <name evidence="5" type="ORF">CY0110_08126</name>
</gene>
<dbReference type="EMBL" id="AAXW01000022">
    <property type="protein sequence ID" value="EAZ90626.1"/>
    <property type="molecule type" value="Genomic_DNA"/>
</dbReference>
<dbReference type="GO" id="GO:0006355">
    <property type="term" value="P:regulation of DNA-templated transcription"/>
    <property type="evidence" value="ECO:0007669"/>
    <property type="project" value="InterPro"/>
</dbReference>
<dbReference type="GO" id="GO:0000160">
    <property type="term" value="P:phosphorelay signal transduction system"/>
    <property type="evidence" value="ECO:0007669"/>
    <property type="project" value="InterPro"/>
</dbReference>
<reference evidence="5 6" key="1">
    <citation type="submission" date="2007-03" db="EMBL/GenBank/DDBJ databases">
        <authorList>
            <person name="Stal L."/>
            <person name="Ferriera S."/>
            <person name="Johnson J."/>
            <person name="Kravitz S."/>
            <person name="Beeson K."/>
            <person name="Sutton G."/>
            <person name="Rogers Y.-H."/>
            <person name="Friedman R."/>
            <person name="Frazier M."/>
            <person name="Venter J.C."/>
        </authorList>
    </citation>
    <scope>NUCLEOTIDE SEQUENCE [LARGE SCALE GENOMIC DNA]</scope>
    <source>
        <strain evidence="5 6">CCY0110</strain>
    </source>
</reference>
<organism evidence="5 6">
    <name type="scientific">Crocosphaera chwakensis CCY0110</name>
    <dbReference type="NCBI Taxonomy" id="391612"/>
    <lineage>
        <taxon>Bacteria</taxon>
        <taxon>Bacillati</taxon>
        <taxon>Cyanobacteriota</taxon>
        <taxon>Cyanophyceae</taxon>
        <taxon>Oscillatoriophycideae</taxon>
        <taxon>Chroococcales</taxon>
        <taxon>Aphanothecaceae</taxon>
        <taxon>Crocosphaera</taxon>
        <taxon>Crocosphaera chwakensis</taxon>
    </lineage>
</organism>
<dbReference type="InterPro" id="IPR000792">
    <property type="entry name" value="Tscrpt_reg_LuxR_C"/>
</dbReference>
<evidence type="ECO:0000256" key="2">
    <source>
        <dbReference type="PROSITE-ProRule" id="PRU00169"/>
    </source>
</evidence>
<evidence type="ECO:0000313" key="6">
    <source>
        <dbReference type="Proteomes" id="UP000003781"/>
    </source>
</evidence>
<dbReference type="SMART" id="SM00448">
    <property type="entry name" value="REC"/>
    <property type="match status" value="1"/>
</dbReference>
<feature type="modified residue" description="4-aspartylphosphate" evidence="2">
    <location>
        <position position="53"/>
    </location>
</feature>
<evidence type="ECO:0000259" key="4">
    <source>
        <dbReference type="PROSITE" id="PS50110"/>
    </source>
</evidence>
<feature type="domain" description="HTH luxR-type" evidence="3">
    <location>
        <begin position="156"/>
        <end position="221"/>
    </location>
</feature>
<dbReference type="InterPro" id="IPR036388">
    <property type="entry name" value="WH-like_DNA-bd_sf"/>
</dbReference>
<dbReference type="Pfam" id="PF00196">
    <property type="entry name" value="GerE"/>
    <property type="match status" value="1"/>
</dbReference>
<dbReference type="PANTHER" id="PTHR43214">
    <property type="entry name" value="TWO-COMPONENT RESPONSE REGULATOR"/>
    <property type="match status" value="1"/>
</dbReference>
<keyword evidence="6" id="KW-1185">Reference proteome</keyword>
<dbReference type="SUPFAM" id="SSF46894">
    <property type="entry name" value="C-terminal effector domain of the bipartite response regulators"/>
    <property type="match status" value="1"/>
</dbReference>
<dbReference type="Gene3D" id="3.40.50.2300">
    <property type="match status" value="1"/>
</dbReference>
<dbReference type="SMART" id="SM00421">
    <property type="entry name" value="HTH_LUXR"/>
    <property type="match status" value="1"/>
</dbReference>
<dbReference type="CDD" id="cd06170">
    <property type="entry name" value="LuxR_C_like"/>
    <property type="match status" value="1"/>
</dbReference>
<dbReference type="PROSITE" id="PS50110">
    <property type="entry name" value="RESPONSE_REGULATORY"/>
    <property type="match status" value="1"/>
</dbReference>
<dbReference type="Pfam" id="PF00072">
    <property type="entry name" value="Response_reg"/>
    <property type="match status" value="1"/>
</dbReference>
<dbReference type="Gene3D" id="1.10.10.10">
    <property type="entry name" value="Winged helix-like DNA-binding domain superfamily/Winged helix DNA-binding domain"/>
    <property type="match status" value="1"/>
</dbReference>
<dbReference type="PROSITE" id="PS50043">
    <property type="entry name" value="HTH_LUXR_2"/>
    <property type="match status" value="1"/>
</dbReference>
<dbReference type="InterPro" id="IPR011006">
    <property type="entry name" value="CheY-like_superfamily"/>
</dbReference>